<evidence type="ECO:0000313" key="6">
    <source>
        <dbReference type="Proteomes" id="UP000326302"/>
    </source>
</evidence>
<evidence type="ECO:0000313" key="7">
    <source>
        <dbReference type="Proteomes" id="UP000326865"/>
    </source>
</evidence>
<keyword evidence="1" id="KW-1133">Transmembrane helix</keyword>
<accession>A0A5N5UEB6</accession>
<reference evidence="5 6" key="1">
    <citation type="submission" date="2019-10" db="EMBL/GenBank/DDBJ databases">
        <title>Unraveling microbial dark matter from salterns through culturing: the case of the genus Halosegnis.</title>
        <authorList>
            <person name="Duran-Viseras A."/>
            <person name="Andrei A.-S."/>
            <person name="Vera-Gargallo B."/>
            <person name="Ghai R."/>
            <person name="Sanchez-Porro C."/>
            <person name="Ventosa A."/>
        </authorList>
    </citation>
    <scope>NUCLEOTIDE SEQUENCE [LARGE SCALE GENOMIC DNA]</scope>
    <source>
        <strain evidence="3 6">F17-44</strain>
        <strain evidence="2 7">F18-79</strain>
        <strain evidence="4 5">F19-13</strain>
    </source>
</reference>
<keyword evidence="1" id="KW-0812">Transmembrane</keyword>
<name>A0A5N5UEB6_9EURY</name>
<evidence type="ECO:0000313" key="4">
    <source>
        <dbReference type="EMBL" id="KAB7520043.1"/>
    </source>
</evidence>
<dbReference type="OrthoDB" id="157531at2157"/>
<protein>
    <submittedName>
        <fullName evidence="3">Uncharacterized protein</fullName>
    </submittedName>
</protein>
<dbReference type="RefSeq" id="WP_152119710.1">
    <property type="nucleotide sequence ID" value="NZ_QJOW01000002.1"/>
</dbReference>
<evidence type="ECO:0000313" key="2">
    <source>
        <dbReference type="EMBL" id="KAB7515957.1"/>
    </source>
</evidence>
<gene>
    <name evidence="2" type="ORF">DM867_02100</name>
    <name evidence="3" type="ORF">DMP03_05550</name>
    <name evidence="4" type="ORF">DP108_01985</name>
</gene>
<feature type="transmembrane region" description="Helical" evidence="1">
    <location>
        <begin position="34"/>
        <end position="50"/>
    </location>
</feature>
<dbReference type="EMBL" id="QJOW01000002">
    <property type="protein sequence ID" value="KAB7516830.1"/>
    <property type="molecule type" value="Genomic_DNA"/>
</dbReference>
<keyword evidence="7" id="KW-1185">Reference proteome</keyword>
<dbReference type="Proteomes" id="UP000326865">
    <property type="component" value="Unassembled WGS sequence"/>
</dbReference>
<accession>A0A5N5UBQ6</accession>
<dbReference type="EMBL" id="QMDY01000001">
    <property type="protein sequence ID" value="KAB7520043.1"/>
    <property type="molecule type" value="Genomic_DNA"/>
</dbReference>
<organism evidence="3 6">
    <name type="scientific">Halosegnis rubeus</name>
    <dbReference type="NCBI Taxonomy" id="2212850"/>
    <lineage>
        <taxon>Archaea</taxon>
        <taxon>Methanobacteriati</taxon>
        <taxon>Methanobacteriota</taxon>
        <taxon>Stenosarchaea group</taxon>
        <taxon>Halobacteria</taxon>
        <taxon>Halobacteriales</taxon>
        <taxon>Natronomonadaceae</taxon>
        <taxon>Halosegnis</taxon>
    </lineage>
</organism>
<sequence length="79" mass="8126">MARSITSTIGLAATVALAVPLVIFGIEQLLAGEHLVGGIVLAIAALMVLIEEYLTTPTDIPGLVAEKTVGAVVEEPEED</sequence>
<evidence type="ECO:0000313" key="3">
    <source>
        <dbReference type="EMBL" id="KAB7516830.1"/>
    </source>
</evidence>
<evidence type="ECO:0000313" key="5">
    <source>
        <dbReference type="Proteomes" id="UP000326207"/>
    </source>
</evidence>
<dbReference type="InterPro" id="IPR055955">
    <property type="entry name" value="DUF7533"/>
</dbReference>
<dbReference type="Pfam" id="PF24377">
    <property type="entry name" value="DUF7533"/>
    <property type="match status" value="1"/>
</dbReference>
<dbReference type="AlphaFoldDB" id="A0A5N5UEB6"/>
<keyword evidence="1" id="KW-0472">Membrane</keyword>
<accession>A0A5N5UN08</accession>
<comment type="caution">
    <text evidence="3">The sequence shown here is derived from an EMBL/GenBank/DDBJ whole genome shotgun (WGS) entry which is preliminary data.</text>
</comment>
<evidence type="ECO:0000256" key="1">
    <source>
        <dbReference type="SAM" id="Phobius"/>
    </source>
</evidence>
<dbReference type="Proteomes" id="UP000326302">
    <property type="component" value="Unassembled WGS sequence"/>
</dbReference>
<proteinExistence type="predicted"/>
<dbReference type="EMBL" id="QKKZ01000001">
    <property type="protein sequence ID" value="KAB7515957.1"/>
    <property type="molecule type" value="Genomic_DNA"/>
</dbReference>
<dbReference type="Proteomes" id="UP000326207">
    <property type="component" value="Unassembled WGS sequence"/>
</dbReference>